<dbReference type="InterPro" id="IPR009923">
    <property type="entry name" value="Dodecin"/>
</dbReference>
<dbReference type="PANTHER" id="PTHR39324:SF1">
    <property type="entry name" value="CALCIUM DODECIN"/>
    <property type="match status" value="1"/>
</dbReference>
<dbReference type="Gene3D" id="3.30.1660.10">
    <property type="entry name" value="Flavin-binding protein dodecin"/>
    <property type="match status" value="1"/>
</dbReference>
<dbReference type="EMBL" id="LHXK01000031">
    <property type="protein sequence ID" value="KXA89559.1"/>
    <property type="molecule type" value="Genomic_DNA"/>
</dbReference>
<dbReference type="InterPro" id="IPR025543">
    <property type="entry name" value="Dodecin-like"/>
</dbReference>
<dbReference type="PANTHER" id="PTHR39324">
    <property type="entry name" value="CALCIUM DODECIN"/>
    <property type="match status" value="1"/>
</dbReference>
<comment type="caution">
    <text evidence="1">The sequence shown here is derived from an EMBL/GenBank/DDBJ whole genome shotgun (WGS) entry which is preliminary data.</text>
</comment>
<dbReference type="InterPro" id="IPR036694">
    <property type="entry name" value="Dodecin-like_sf"/>
</dbReference>
<dbReference type="AlphaFoldDB" id="A0A133U5U3"/>
<sequence length="69" mass="7878">MPDGVYKRIEIIGTSPNSWEDAVENAVEKASETLDDLRVCEVDKLDTRIEDDEVVAYRARVKLSFKYQG</sequence>
<name>A0A133U5U3_9EURY</name>
<reference evidence="1 2" key="1">
    <citation type="journal article" date="2016" name="Sci. Rep.">
        <title>Metabolic traits of an uncultured archaeal lineage -MSBL1- from brine pools of the Red Sea.</title>
        <authorList>
            <person name="Mwirichia R."/>
            <person name="Alam I."/>
            <person name="Rashid M."/>
            <person name="Vinu M."/>
            <person name="Ba-Alawi W."/>
            <person name="Anthony Kamau A."/>
            <person name="Kamanda Ngugi D."/>
            <person name="Goker M."/>
            <person name="Klenk H.P."/>
            <person name="Bajic V."/>
            <person name="Stingl U."/>
        </authorList>
    </citation>
    <scope>NUCLEOTIDE SEQUENCE [LARGE SCALE GENOMIC DNA]</scope>
    <source>
        <strain evidence="1">SCGC-AAA259B11</strain>
    </source>
</reference>
<protein>
    <submittedName>
        <fullName evidence="1">Transporter</fullName>
    </submittedName>
</protein>
<gene>
    <name evidence="1" type="ORF">AKJ61_02635</name>
</gene>
<keyword evidence="2" id="KW-1185">Reference proteome</keyword>
<evidence type="ECO:0000313" key="2">
    <source>
        <dbReference type="Proteomes" id="UP000070184"/>
    </source>
</evidence>
<organism evidence="1 2">
    <name type="scientific">candidate division MSBL1 archaeon SCGC-AAA259B11</name>
    <dbReference type="NCBI Taxonomy" id="1698260"/>
    <lineage>
        <taxon>Archaea</taxon>
        <taxon>Methanobacteriati</taxon>
        <taxon>Methanobacteriota</taxon>
        <taxon>candidate division MSBL1</taxon>
    </lineage>
</organism>
<proteinExistence type="predicted"/>
<dbReference type="Proteomes" id="UP000070184">
    <property type="component" value="Unassembled WGS sequence"/>
</dbReference>
<accession>A0A133U5U3</accession>
<dbReference type="Pfam" id="PF07311">
    <property type="entry name" value="Dodecin"/>
    <property type="match status" value="1"/>
</dbReference>
<evidence type="ECO:0000313" key="1">
    <source>
        <dbReference type="EMBL" id="KXA89559.1"/>
    </source>
</evidence>
<dbReference type="SUPFAM" id="SSF89807">
    <property type="entry name" value="Dodecin-like"/>
    <property type="match status" value="1"/>
</dbReference>